<comment type="caution">
    <text evidence="9">The sequence shown here is derived from an EMBL/GenBank/DDBJ whole genome shotgun (WGS) entry which is preliminary data.</text>
</comment>
<evidence type="ECO:0000256" key="3">
    <source>
        <dbReference type="ARBA" id="ARBA00004902"/>
    </source>
</evidence>
<dbReference type="GO" id="GO:0003855">
    <property type="term" value="F:3-dehydroquinate dehydratase activity"/>
    <property type="evidence" value="ECO:0007669"/>
    <property type="project" value="UniProtKB-EC"/>
</dbReference>
<dbReference type="PANTHER" id="PTHR21272">
    <property type="entry name" value="CATABOLIC 3-DEHYDROQUINASE"/>
    <property type="match status" value="1"/>
</dbReference>
<sequence length="166" mass="18143">MLPLRLWRRWAPRPAGVIPLKTVFVLNGPNLNLLGTREPAVYGAQTLADVEQLCREACERLNYQLVFRQSNHEGELVDWLHEAGRLHAQGSLAGVVFNAGAYTHTSVALHDATKGTGITLIELHISNVHAREAFRHHSYLAPAARGVICGLGVAGYPLAIEALARI</sequence>
<dbReference type="PROSITE" id="PS01029">
    <property type="entry name" value="DEHYDROQUINASE_II"/>
    <property type="match status" value="1"/>
</dbReference>
<evidence type="ECO:0000256" key="8">
    <source>
        <dbReference type="HAMAP-Rule" id="MF_00169"/>
    </source>
</evidence>
<feature type="active site" description="Proton acceptor" evidence="8">
    <location>
        <position position="42"/>
    </location>
</feature>
<evidence type="ECO:0000256" key="2">
    <source>
        <dbReference type="ARBA" id="ARBA00003924"/>
    </source>
</evidence>
<organism evidence="9 10">
    <name type="scientific">Curvibacter cyanobacteriorum</name>
    <dbReference type="NCBI Taxonomy" id="3026422"/>
    <lineage>
        <taxon>Bacteria</taxon>
        <taxon>Pseudomonadati</taxon>
        <taxon>Pseudomonadota</taxon>
        <taxon>Betaproteobacteria</taxon>
        <taxon>Burkholderiales</taxon>
        <taxon>Comamonadaceae</taxon>
        <taxon>Curvibacter</taxon>
    </lineage>
</organism>
<comment type="function">
    <text evidence="2 8">Catalyzes a trans-dehydration via an enolate intermediate.</text>
</comment>
<dbReference type="NCBIfam" id="NF003805">
    <property type="entry name" value="PRK05395.1-2"/>
    <property type="match status" value="1"/>
</dbReference>
<feature type="binding site" evidence="8">
    <location>
        <position position="98"/>
    </location>
    <ligand>
        <name>substrate</name>
    </ligand>
</feature>
<evidence type="ECO:0000313" key="9">
    <source>
        <dbReference type="EMBL" id="MDD0837074.1"/>
    </source>
</evidence>
<dbReference type="NCBIfam" id="NF003807">
    <property type="entry name" value="PRK05395.1-4"/>
    <property type="match status" value="1"/>
</dbReference>
<protein>
    <recommendedName>
        <fullName evidence="6 8">3-dehydroquinate dehydratase</fullName>
        <shortName evidence="8">3-dehydroquinase</shortName>
        <ecNumber evidence="6 8">4.2.1.10</ecNumber>
    </recommendedName>
    <alternativeName>
        <fullName evidence="8">Type II DHQase</fullName>
    </alternativeName>
</protein>
<evidence type="ECO:0000313" key="10">
    <source>
        <dbReference type="Proteomes" id="UP001528673"/>
    </source>
</evidence>
<feature type="binding site" evidence="8">
    <location>
        <position position="104"/>
    </location>
    <ligand>
        <name>substrate</name>
    </ligand>
</feature>
<feature type="active site" description="Proton donor" evidence="8">
    <location>
        <position position="124"/>
    </location>
</feature>
<accession>A0ABT5MSQ2</accession>
<dbReference type="NCBIfam" id="NF003806">
    <property type="entry name" value="PRK05395.1-3"/>
    <property type="match status" value="1"/>
</dbReference>
<feature type="binding site" evidence="8">
    <location>
        <position position="135"/>
    </location>
    <ligand>
        <name>substrate</name>
    </ligand>
</feature>
<dbReference type="Proteomes" id="UP001528673">
    <property type="component" value="Unassembled WGS sequence"/>
</dbReference>
<dbReference type="NCBIfam" id="TIGR01088">
    <property type="entry name" value="aroQ"/>
    <property type="match status" value="1"/>
</dbReference>
<dbReference type="InterPro" id="IPR018509">
    <property type="entry name" value="DHquinase_II_CS"/>
</dbReference>
<gene>
    <name evidence="8 9" type="primary">aroQ</name>
    <name evidence="9" type="ORF">PSQ40_00670</name>
</gene>
<keyword evidence="10" id="KW-1185">Reference proteome</keyword>
<dbReference type="PIRSF" id="PIRSF001399">
    <property type="entry name" value="DHquinase_II"/>
    <property type="match status" value="1"/>
</dbReference>
<proteinExistence type="inferred from homology"/>
<dbReference type="InterPro" id="IPR036441">
    <property type="entry name" value="DHquinase_II_sf"/>
</dbReference>
<feature type="binding site" evidence="8">
    <location>
        <begin position="125"/>
        <end position="126"/>
    </location>
    <ligand>
        <name>substrate</name>
    </ligand>
</feature>
<comment type="subunit">
    <text evidence="5 8">Homododecamer.</text>
</comment>
<reference evidence="9 10" key="1">
    <citation type="submission" date="2023-02" db="EMBL/GenBank/DDBJ databases">
        <title>Bacterial whole genomic sequence of Curvibacter sp. HBC61.</title>
        <authorList>
            <person name="Le V."/>
            <person name="Ko S.-R."/>
            <person name="Ahn C.-Y."/>
            <person name="Oh H.-M."/>
        </authorList>
    </citation>
    <scope>NUCLEOTIDE SEQUENCE [LARGE SCALE GENOMIC DNA]</scope>
    <source>
        <strain evidence="9 10">HBC61</strain>
    </source>
</reference>
<dbReference type="SUPFAM" id="SSF52304">
    <property type="entry name" value="Type II 3-dehydroquinate dehydratase"/>
    <property type="match status" value="1"/>
</dbReference>
<keyword evidence="8" id="KW-0057">Aromatic amino acid biosynthesis</keyword>
<dbReference type="CDD" id="cd00466">
    <property type="entry name" value="DHQase_II"/>
    <property type="match status" value="1"/>
</dbReference>
<dbReference type="InterPro" id="IPR001874">
    <property type="entry name" value="DHquinase_II"/>
</dbReference>
<dbReference type="Pfam" id="PF01220">
    <property type="entry name" value="DHquinase_II"/>
    <property type="match status" value="1"/>
</dbReference>
<evidence type="ECO:0000256" key="6">
    <source>
        <dbReference type="ARBA" id="ARBA00012060"/>
    </source>
</evidence>
<name>A0ABT5MSQ2_9BURK</name>
<dbReference type="Gene3D" id="3.40.50.9100">
    <property type="entry name" value="Dehydroquinase, class II"/>
    <property type="match status" value="1"/>
</dbReference>
<keyword evidence="7 8" id="KW-0456">Lyase</keyword>
<dbReference type="HAMAP" id="MF_00169">
    <property type="entry name" value="AroQ"/>
    <property type="match status" value="1"/>
</dbReference>
<evidence type="ECO:0000256" key="4">
    <source>
        <dbReference type="ARBA" id="ARBA00011037"/>
    </source>
</evidence>
<keyword evidence="8" id="KW-0028">Amino-acid biosynthesis</keyword>
<evidence type="ECO:0000256" key="1">
    <source>
        <dbReference type="ARBA" id="ARBA00001864"/>
    </source>
</evidence>
<comment type="similarity">
    <text evidence="4 8">Belongs to the type-II 3-dehydroquinase family.</text>
</comment>
<dbReference type="EMBL" id="JAQSIP010000001">
    <property type="protein sequence ID" value="MDD0837074.1"/>
    <property type="molecule type" value="Genomic_DNA"/>
</dbReference>
<comment type="pathway">
    <text evidence="3 8">Metabolic intermediate biosynthesis; chorismate biosynthesis; chorismate from D-erythrose 4-phosphate and phosphoenolpyruvate: step 3/7.</text>
</comment>
<evidence type="ECO:0000256" key="7">
    <source>
        <dbReference type="ARBA" id="ARBA00023239"/>
    </source>
</evidence>
<feature type="binding site" evidence="8">
    <location>
        <position position="111"/>
    </location>
    <ligand>
        <name>substrate</name>
    </ligand>
</feature>
<evidence type="ECO:0000256" key="5">
    <source>
        <dbReference type="ARBA" id="ARBA00011193"/>
    </source>
</evidence>
<dbReference type="RefSeq" id="WP_273947916.1">
    <property type="nucleotide sequence ID" value="NZ_JAQSIP010000001.1"/>
</dbReference>
<feature type="site" description="Transition state stabilizer" evidence="8">
    <location>
        <position position="37"/>
    </location>
</feature>
<dbReference type="PANTHER" id="PTHR21272:SF3">
    <property type="entry name" value="CATABOLIC 3-DEHYDROQUINASE"/>
    <property type="match status" value="1"/>
</dbReference>
<comment type="catalytic activity">
    <reaction evidence="1 8">
        <text>3-dehydroquinate = 3-dehydroshikimate + H2O</text>
        <dbReference type="Rhea" id="RHEA:21096"/>
        <dbReference type="ChEBI" id="CHEBI:15377"/>
        <dbReference type="ChEBI" id="CHEBI:16630"/>
        <dbReference type="ChEBI" id="CHEBI:32364"/>
        <dbReference type="EC" id="4.2.1.10"/>
    </reaction>
</comment>
<dbReference type="EC" id="4.2.1.10" evidence="6 8"/>